<reference evidence="1 2" key="1">
    <citation type="submission" date="2017-05" db="EMBL/GenBank/DDBJ databases">
        <title>Biotechnological potential of actinobacteria isolated from South African environments.</title>
        <authorList>
            <person name="Le Roes-Hill M."/>
            <person name="Prins A."/>
            <person name="Durrell K.A."/>
        </authorList>
    </citation>
    <scope>NUCLEOTIDE SEQUENCE [LARGE SCALE GENOMIC DNA]</scope>
    <source>
        <strain evidence="1">M26</strain>
    </source>
</reference>
<keyword evidence="2" id="KW-1185">Reference proteome</keyword>
<comment type="caution">
    <text evidence="1">The sequence shown here is derived from an EMBL/GenBank/DDBJ whole genome shotgun (WGS) entry which is preliminary data.</text>
</comment>
<proteinExistence type="predicted"/>
<name>A0A243QXJ9_9ACTN</name>
<organism evidence="1 2">
    <name type="scientific">Streptosporangium minutum</name>
    <dbReference type="NCBI Taxonomy" id="569862"/>
    <lineage>
        <taxon>Bacteria</taxon>
        <taxon>Bacillati</taxon>
        <taxon>Actinomycetota</taxon>
        <taxon>Actinomycetes</taxon>
        <taxon>Streptosporangiales</taxon>
        <taxon>Streptosporangiaceae</taxon>
        <taxon>Streptosporangium</taxon>
    </lineage>
</organism>
<accession>A0A243QXJ9</accession>
<evidence type="ECO:0000313" key="2">
    <source>
        <dbReference type="Proteomes" id="UP000194761"/>
    </source>
</evidence>
<dbReference type="InterPro" id="IPR038277">
    <property type="entry name" value="UreF_sf"/>
</dbReference>
<evidence type="ECO:0000313" key="1">
    <source>
        <dbReference type="EMBL" id="OUC86909.1"/>
    </source>
</evidence>
<dbReference type="RefSeq" id="WP_278249090.1">
    <property type="nucleotide sequence ID" value="NZ_NGFP01000292.1"/>
</dbReference>
<gene>
    <name evidence="1" type="ORF">CA984_38335</name>
</gene>
<dbReference type="InterPro" id="IPR002639">
    <property type="entry name" value="UreF"/>
</dbReference>
<dbReference type="Pfam" id="PF01730">
    <property type="entry name" value="UreF"/>
    <property type="match status" value="1"/>
</dbReference>
<dbReference type="Gene3D" id="1.10.4190.10">
    <property type="entry name" value="Urease accessory protein UreF"/>
    <property type="match status" value="1"/>
</dbReference>
<dbReference type="Proteomes" id="UP000194761">
    <property type="component" value="Unassembled WGS sequence"/>
</dbReference>
<dbReference type="EMBL" id="NGFP01000292">
    <property type="protein sequence ID" value="OUC86909.1"/>
    <property type="molecule type" value="Genomic_DNA"/>
</dbReference>
<dbReference type="AlphaFoldDB" id="A0A243QXJ9"/>
<protein>
    <submittedName>
        <fullName evidence="1">Urease accessory protein</fullName>
    </submittedName>
</protein>
<dbReference type="GO" id="GO:0016151">
    <property type="term" value="F:nickel cation binding"/>
    <property type="evidence" value="ECO:0007669"/>
    <property type="project" value="InterPro"/>
</dbReference>
<feature type="non-terminal residue" evidence="1">
    <location>
        <position position="1"/>
    </location>
</feature>
<sequence>AGKLADLVRAGATPGNHAVVVGTVHAGLGVPERQAVAGDLFAFASSWTASAVRMGRVDFRQAQAILYGAHPGIAHAAATALAARSPYDIHASVPLADIVSAAHERAEARLFTT</sequence>